<evidence type="ECO:0000313" key="2">
    <source>
        <dbReference type="EMBL" id="UOK71034.1"/>
    </source>
</evidence>
<gene>
    <name evidence="2" type="ORF">K9D25_20405</name>
</gene>
<dbReference type="GO" id="GO:0031221">
    <property type="term" value="P:arabinan metabolic process"/>
    <property type="evidence" value="ECO:0007669"/>
    <property type="project" value="InterPro"/>
</dbReference>
<accession>A0A9E7CWI6</accession>
<organism evidence="2 3">
    <name type="scientific">Ancylobacter polymorphus</name>
    <dbReference type="NCBI Taxonomy" id="223390"/>
    <lineage>
        <taxon>Bacteria</taxon>
        <taxon>Pseudomonadati</taxon>
        <taxon>Pseudomonadota</taxon>
        <taxon>Alphaproteobacteria</taxon>
        <taxon>Hyphomicrobiales</taxon>
        <taxon>Xanthobacteraceae</taxon>
        <taxon>Ancylobacter</taxon>
    </lineage>
</organism>
<dbReference type="GO" id="GO:0046556">
    <property type="term" value="F:alpha-L-arabinofuranosidase activity"/>
    <property type="evidence" value="ECO:0007669"/>
    <property type="project" value="InterPro"/>
</dbReference>
<dbReference type="Proteomes" id="UP000831684">
    <property type="component" value="Chromosome"/>
</dbReference>
<dbReference type="InterPro" id="IPR015289">
    <property type="entry name" value="A-L-arabinofuranosidase_B_cat"/>
</dbReference>
<feature type="domain" description="Alpha-L-arabinofuranosidase B catalytic" evidence="1">
    <location>
        <begin position="32"/>
        <end position="106"/>
    </location>
</feature>
<dbReference type="AlphaFoldDB" id="A0A9E7CWI6"/>
<dbReference type="RefSeq" id="WP_244377838.1">
    <property type="nucleotide sequence ID" value="NZ_CP083239.1"/>
</dbReference>
<name>A0A9E7CWI6_9HYPH</name>
<dbReference type="Gene3D" id="2.60.120.200">
    <property type="match status" value="1"/>
</dbReference>
<protein>
    <recommendedName>
        <fullName evidence="1">Alpha-L-arabinofuranosidase B catalytic domain-containing protein</fullName>
    </recommendedName>
</protein>
<dbReference type="Pfam" id="PF09206">
    <property type="entry name" value="ArabFuran-catal"/>
    <property type="match status" value="1"/>
</dbReference>
<proteinExistence type="predicted"/>
<evidence type="ECO:0000259" key="1">
    <source>
        <dbReference type="Pfam" id="PF09206"/>
    </source>
</evidence>
<dbReference type="KEGG" id="apol:K9D25_20405"/>
<reference evidence="2" key="1">
    <citation type="submission" date="2021-09" db="EMBL/GenBank/DDBJ databases">
        <title>Network and meta-omics reveal the key degrader and cooperation patterns in an efficient 1,4-dioxane-degrading microbial community.</title>
        <authorList>
            <person name="Dai C."/>
        </authorList>
    </citation>
    <scope>NUCLEOTIDE SEQUENCE</scope>
    <source>
        <strain evidence="2">ZM13</strain>
    </source>
</reference>
<sequence>MGSLGLGLDLRRRVLGRAAGAPLDPFAGSLYAAFGLSRLLRTYAGPCLRVRRSSDGGEADIGLTPAGGLDMAALLGFTGTSSAYATRWYDQTGNGRHAAQATGAAQPRLVNAGAPDLGPTGRPMMVFSGAQYLDVQNSLGFLRNAEAVTLASLARSSSNAVQVVTQPALPVSPVVHTVLYYPNATALSMQARGSASNPVNTTATVTIAAGAWVRHIGRARFLAGAVDVSANGVTATTAMTPAQNTPDIDATTLLRFGTNSTLSSFLTGVAGGFVCARAALDIASLDTALAQVMP</sequence>
<dbReference type="EMBL" id="CP083239">
    <property type="protein sequence ID" value="UOK71034.1"/>
    <property type="molecule type" value="Genomic_DNA"/>
</dbReference>
<evidence type="ECO:0000313" key="3">
    <source>
        <dbReference type="Proteomes" id="UP000831684"/>
    </source>
</evidence>